<accession>A0A6J4T1Q1</accession>
<dbReference type="Gene3D" id="2.60.120.1140">
    <property type="entry name" value="Protein of unknown function DUF192"/>
    <property type="match status" value="1"/>
</dbReference>
<dbReference type="EMBL" id="CADCWB010000068">
    <property type="protein sequence ID" value="CAA9511403.1"/>
    <property type="molecule type" value="Genomic_DNA"/>
</dbReference>
<dbReference type="PANTHER" id="PTHR37953">
    <property type="entry name" value="UPF0127 PROTEIN MJ1496"/>
    <property type="match status" value="1"/>
</dbReference>
<proteinExistence type="predicted"/>
<name>A0A6J4T1Q1_9SPHN</name>
<reference evidence="1" key="1">
    <citation type="submission" date="2020-02" db="EMBL/GenBank/DDBJ databases">
        <authorList>
            <person name="Meier V. D."/>
        </authorList>
    </citation>
    <scope>NUCLEOTIDE SEQUENCE</scope>
    <source>
        <strain evidence="1">AVDCRST_MAG62</strain>
    </source>
</reference>
<sequence>MEQAPSGLQQVPLTIASANGRTHRFTVEVARTPEEQATGLMNRQALAPDRGMIFPYVPPRDASFWMKNTLIPLDIIFVRSDGTIARIEPQTVPLSLEPVPSLEPVGAVLEIPGGRAAELGIQPGDRVKW</sequence>
<organism evidence="1">
    <name type="scientific">uncultured Sphingomonas sp</name>
    <dbReference type="NCBI Taxonomy" id="158754"/>
    <lineage>
        <taxon>Bacteria</taxon>
        <taxon>Pseudomonadati</taxon>
        <taxon>Pseudomonadota</taxon>
        <taxon>Alphaproteobacteria</taxon>
        <taxon>Sphingomonadales</taxon>
        <taxon>Sphingomonadaceae</taxon>
        <taxon>Sphingomonas</taxon>
        <taxon>environmental samples</taxon>
    </lineage>
</organism>
<dbReference type="AlphaFoldDB" id="A0A6J4T1Q1"/>
<dbReference type="Pfam" id="PF02643">
    <property type="entry name" value="DUF192"/>
    <property type="match status" value="1"/>
</dbReference>
<dbReference type="PANTHER" id="PTHR37953:SF1">
    <property type="entry name" value="UPF0127 PROTEIN MJ1496"/>
    <property type="match status" value="1"/>
</dbReference>
<dbReference type="InterPro" id="IPR003795">
    <property type="entry name" value="DUF192"/>
</dbReference>
<gene>
    <name evidence="1" type="ORF">AVDCRST_MAG62-551</name>
</gene>
<protein>
    <submittedName>
        <fullName evidence="1">FIG007785: exported protein</fullName>
    </submittedName>
</protein>
<dbReference type="InterPro" id="IPR038695">
    <property type="entry name" value="Saro_0823-like_sf"/>
</dbReference>
<evidence type="ECO:0000313" key="1">
    <source>
        <dbReference type="EMBL" id="CAA9511403.1"/>
    </source>
</evidence>